<dbReference type="RefSeq" id="WP_059259292.1">
    <property type="nucleotide sequence ID" value="NZ_BBVR01000038.1"/>
</dbReference>
<evidence type="ECO:0000259" key="1">
    <source>
        <dbReference type="Pfam" id="PF15631"/>
    </source>
</evidence>
<reference evidence="2" key="1">
    <citation type="submission" date="2023-02" db="EMBL/GenBank/DDBJ databases">
        <title>Escherichia albertii as a potential enteropathogen in the light of epidemiological and genomic studies.</title>
        <authorList>
            <person name="Leszczynska K."/>
            <person name="Swiecicka I."/>
            <person name="Daniluk T."/>
            <person name="Lebensztejn D."/>
            <person name="Chmielewska S."/>
            <person name="Leszczynska D."/>
            <person name="Gawor J."/>
            <person name="Kliber M."/>
        </authorList>
    </citation>
    <scope>NUCLEOTIDE SEQUENCE</scope>
    <source>
        <strain evidence="2">BIA_7</strain>
    </source>
</reference>
<dbReference type="Proteomes" id="UP001219219">
    <property type="component" value="Chromosome"/>
</dbReference>
<gene>
    <name evidence="2" type="ORF">PS049_00830</name>
</gene>
<accession>A0AAX3MMT2</accession>
<name>A0AAX3MMT2_ESCAL</name>
<evidence type="ECO:0000313" key="2">
    <source>
        <dbReference type="EMBL" id="WDB29562.1"/>
    </source>
</evidence>
<feature type="domain" description="NTF2 fold" evidence="1">
    <location>
        <begin position="38"/>
        <end position="103"/>
    </location>
</feature>
<organism evidence="2 3">
    <name type="scientific">Escherichia albertii</name>
    <dbReference type="NCBI Taxonomy" id="208962"/>
    <lineage>
        <taxon>Bacteria</taxon>
        <taxon>Pseudomonadati</taxon>
        <taxon>Pseudomonadota</taxon>
        <taxon>Gammaproteobacteria</taxon>
        <taxon>Enterobacterales</taxon>
        <taxon>Enterobacteriaceae</taxon>
        <taxon>Escherichia</taxon>
    </lineage>
</organism>
<dbReference type="EMBL" id="CP117562">
    <property type="protein sequence ID" value="WDB29562.1"/>
    <property type="molecule type" value="Genomic_DNA"/>
</dbReference>
<sequence length="104" mass="11782">MRFLFIIFSISSCVYSSEQGVILFTKDTGNYLVYSQKMASELAEVYVRNIYGANVSEKEKPYNVEDKKDYWLVTGTIPSKVAGGVFIIEIKKNTGEVYTFSHGE</sequence>
<evidence type="ECO:0000313" key="3">
    <source>
        <dbReference type="Proteomes" id="UP001219219"/>
    </source>
</evidence>
<dbReference type="Pfam" id="PF15631">
    <property type="entry name" value="Imm-NTF2-2"/>
    <property type="match status" value="1"/>
</dbReference>
<proteinExistence type="predicted"/>
<dbReference type="InterPro" id="IPR028921">
    <property type="entry name" value="NTF2_fold_dom"/>
</dbReference>
<protein>
    <submittedName>
        <fullName evidence="2">NTF2 fold immunity protein</fullName>
    </submittedName>
</protein>
<dbReference type="AlphaFoldDB" id="A0AAX3MMT2"/>